<dbReference type="Gene3D" id="3.40.50.1820">
    <property type="entry name" value="alpha/beta hydrolase"/>
    <property type="match status" value="1"/>
</dbReference>
<comment type="similarity">
    <text evidence="2">Belongs to the AB hydrolase superfamily. Epoxide hydrolase family.</text>
</comment>
<dbReference type="GO" id="GO:0016787">
    <property type="term" value="F:hydrolase activity"/>
    <property type="evidence" value="ECO:0007669"/>
    <property type="project" value="UniProtKB-KW"/>
</dbReference>
<feature type="domain" description="AB hydrolase-1" evidence="3">
    <location>
        <begin position="29"/>
        <end position="310"/>
    </location>
</feature>
<dbReference type="InterPro" id="IPR000639">
    <property type="entry name" value="Epox_hydrolase-like"/>
</dbReference>
<name>A0A2P5HS08_DIAHE</name>
<dbReference type="InterPro" id="IPR000073">
    <property type="entry name" value="AB_hydrolase_1"/>
</dbReference>
<proteinExistence type="inferred from homology"/>
<sequence length="328" mass="36842">MDTITKKTITTKRGFKYTYYVSPAASRKPTLILLHGFPDQADEWQGLINSHLKPAGYGVIAPDLLGYGETSKPTDPAAYKFRGMTADVVEIIDTEKVDKVISLGHDWGSGTAQMLFNHYPERVIGLGMINVPYVGAKKGPYDLDAVLALTQKAYGYGTSWYWKLFTADDGPKLMNENVDIMFDIAHDPECWKDTFCTENGLRKALENRGEGFNIKRRSYATEEAKKAFVERFKRDGFEAPTCWYKSFVFAHQSDEANPDNEVVNVPSLYIGYEGDVVCRKEGILPSVQAGLLPQLTNITLEGGHWGMLEFPKEFGESVTRWLQKNYGS</sequence>
<dbReference type="OrthoDB" id="284184at2759"/>
<evidence type="ECO:0000313" key="5">
    <source>
        <dbReference type="Proteomes" id="UP000094444"/>
    </source>
</evidence>
<dbReference type="PRINTS" id="PR00412">
    <property type="entry name" value="EPOXHYDRLASE"/>
</dbReference>
<evidence type="ECO:0000256" key="2">
    <source>
        <dbReference type="ARBA" id="ARBA00038334"/>
    </source>
</evidence>
<dbReference type="InterPro" id="IPR029058">
    <property type="entry name" value="AB_hydrolase_fold"/>
</dbReference>
<keyword evidence="1" id="KW-0378">Hydrolase</keyword>
<organism evidence="4 5">
    <name type="scientific">Diaporthe helianthi</name>
    <dbReference type="NCBI Taxonomy" id="158607"/>
    <lineage>
        <taxon>Eukaryota</taxon>
        <taxon>Fungi</taxon>
        <taxon>Dikarya</taxon>
        <taxon>Ascomycota</taxon>
        <taxon>Pezizomycotina</taxon>
        <taxon>Sordariomycetes</taxon>
        <taxon>Sordariomycetidae</taxon>
        <taxon>Diaporthales</taxon>
        <taxon>Diaporthaceae</taxon>
        <taxon>Diaporthe</taxon>
    </lineage>
</organism>
<evidence type="ECO:0000259" key="3">
    <source>
        <dbReference type="Pfam" id="PF00561"/>
    </source>
</evidence>
<dbReference type="AlphaFoldDB" id="A0A2P5HS08"/>
<dbReference type="Proteomes" id="UP000094444">
    <property type="component" value="Unassembled WGS sequence"/>
</dbReference>
<dbReference type="PANTHER" id="PTHR43329">
    <property type="entry name" value="EPOXIDE HYDROLASE"/>
    <property type="match status" value="1"/>
</dbReference>
<accession>A0A2P5HS08</accession>
<keyword evidence="5" id="KW-1185">Reference proteome</keyword>
<evidence type="ECO:0000313" key="4">
    <source>
        <dbReference type="EMBL" id="POS73050.1"/>
    </source>
</evidence>
<dbReference type="SUPFAM" id="SSF53474">
    <property type="entry name" value="alpha/beta-Hydrolases"/>
    <property type="match status" value="1"/>
</dbReference>
<evidence type="ECO:0000256" key="1">
    <source>
        <dbReference type="ARBA" id="ARBA00022801"/>
    </source>
</evidence>
<protein>
    <recommendedName>
        <fullName evidence="3">AB hydrolase-1 domain-containing protein</fullName>
    </recommendedName>
</protein>
<dbReference type="InParanoid" id="A0A2P5HS08"/>
<gene>
    <name evidence="4" type="ORF">DHEL01_v208561</name>
</gene>
<dbReference type="PRINTS" id="PR00111">
    <property type="entry name" value="ABHYDROLASE"/>
</dbReference>
<dbReference type="EMBL" id="MAVT02000872">
    <property type="protein sequence ID" value="POS73050.1"/>
    <property type="molecule type" value="Genomic_DNA"/>
</dbReference>
<comment type="caution">
    <text evidence="4">The sequence shown here is derived from an EMBL/GenBank/DDBJ whole genome shotgun (WGS) entry which is preliminary data.</text>
</comment>
<dbReference type="STRING" id="158607.A0A2P5HS08"/>
<dbReference type="Pfam" id="PF00561">
    <property type="entry name" value="Abhydrolase_1"/>
    <property type="match status" value="1"/>
</dbReference>
<reference evidence="4" key="1">
    <citation type="submission" date="2017-09" db="EMBL/GenBank/DDBJ databases">
        <title>Polyketide synthases of a Diaporthe helianthi virulent isolate.</title>
        <authorList>
            <person name="Baroncelli R."/>
        </authorList>
    </citation>
    <scope>NUCLEOTIDE SEQUENCE [LARGE SCALE GENOMIC DNA]</scope>
    <source>
        <strain evidence="4">7/96</strain>
    </source>
</reference>